<name>A0A0L0FME6_9EUKA</name>
<dbReference type="GeneID" id="25910129"/>
<evidence type="ECO:0000256" key="1">
    <source>
        <dbReference type="SAM" id="MobiDB-lite"/>
    </source>
</evidence>
<sequence length="386" mass="42169">MSFEFATEVPRKFAALLNPDLYAHFIEDLNGCFQREVSYYKQIREQGRCCYLRSPALCQHCRTLQLAIEVSQIALNRFNETLLHQHGLHVALRREEITIADDYFGTTSGKRRSIPYTFTWLEFAQMGTGTMHIQRTPNDKEQDTPVPPTVDMRDRKPMLKRGEDDGFTKKMKEGGLQHTKQDGAKVMLNYNSLPPLGSVSALARTPLVSPNTKRKAGPEKRYGLPTTAKKIPPPVPPRKRGGASVNSQRSEDSATEGADDGKGFAEGMEGSVSGPNAEESGESPGSGSDKAAYDGDGHIQANLGVQMDEEVRGIAHGLSITATDRNDCTEGDPNTTRGVGKQSDIDDVSFALQQLALSLTPPPGALERTSGGMSAQEMNEEQPTSL</sequence>
<dbReference type="RefSeq" id="XP_014151832.1">
    <property type="nucleotide sequence ID" value="XM_014296357.1"/>
</dbReference>
<feature type="compositionally biased region" description="Low complexity" evidence="1">
    <location>
        <begin position="273"/>
        <end position="288"/>
    </location>
</feature>
<keyword evidence="3" id="KW-1185">Reference proteome</keyword>
<feature type="region of interest" description="Disordered" evidence="1">
    <location>
        <begin position="134"/>
        <end position="179"/>
    </location>
</feature>
<protein>
    <submittedName>
        <fullName evidence="2">Uncharacterized protein</fullName>
    </submittedName>
</protein>
<feature type="region of interest" description="Disordered" evidence="1">
    <location>
        <begin position="204"/>
        <end position="304"/>
    </location>
</feature>
<feature type="compositionally biased region" description="Basic and acidic residues" evidence="1">
    <location>
        <begin position="151"/>
        <end position="179"/>
    </location>
</feature>
<proteinExistence type="predicted"/>
<dbReference type="Proteomes" id="UP000054560">
    <property type="component" value="Unassembled WGS sequence"/>
</dbReference>
<organism evidence="2 3">
    <name type="scientific">Sphaeroforma arctica JP610</name>
    <dbReference type="NCBI Taxonomy" id="667725"/>
    <lineage>
        <taxon>Eukaryota</taxon>
        <taxon>Ichthyosporea</taxon>
        <taxon>Ichthyophonida</taxon>
        <taxon>Sphaeroforma</taxon>
    </lineage>
</organism>
<dbReference type="EMBL" id="KQ242599">
    <property type="protein sequence ID" value="KNC77930.1"/>
    <property type="molecule type" value="Genomic_DNA"/>
</dbReference>
<dbReference type="AlphaFoldDB" id="A0A0L0FME6"/>
<evidence type="ECO:0000313" key="3">
    <source>
        <dbReference type="Proteomes" id="UP000054560"/>
    </source>
</evidence>
<evidence type="ECO:0000313" key="2">
    <source>
        <dbReference type="EMBL" id="KNC77930.1"/>
    </source>
</evidence>
<accession>A0A0L0FME6</accession>
<reference evidence="2 3" key="1">
    <citation type="submission" date="2011-02" db="EMBL/GenBank/DDBJ databases">
        <title>The Genome Sequence of Sphaeroforma arctica JP610.</title>
        <authorList>
            <consortium name="The Broad Institute Genome Sequencing Platform"/>
            <person name="Russ C."/>
            <person name="Cuomo C."/>
            <person name="Young S.K."/>
            <person name="Zeng Q."/>
            <person name="Gargeya S."/>
            <person name="Alvarado L."/>
            <person name="Berlin A."/>
            <person name="Chapman S.B."/>
            <person name="Chen Z."/>
            <person name="Freedman E."/>
            <person name="Gellesch M."/>
            <person name="Goldberg J."/>
            <person name="Griggs A."/>
            <person name="Gujja S."/>
            <person name="Heilman E."/>
            <person name="Heiman D."/>
            <person name="Howarth C."/>
            <person name="Mehta T."/>
            <person name="Neiman D."/>
            <person name="Pearson M."/>
            <person name="Roberts A."/>
            <person name="Saif S."/>
            <person name="Shea T."/>
            <person name="Shenoy N."/>
            <person name="Sisk P."/>
            <person name="Stolte C."/>
            <person name="Sykes S."/>
            <person name="White J."/>
            <person name="Yandava C."/>
            <person name="Burger G."/>
            <person name="Gray M.W."/>
            <person name="Holland P.W.H."/>
            <person name="King N."/>
            <person name="Lang F.B.F."/>
            <person name="Roger A.J."/>
            <person name="Ruiz-Trillo I."/>
            <person name="Haas B."/>
            <person name="Nusbaum C."/>
            <person name="Birren B."/>
        </authorList>
    </citation>
    <scope>NUCLEOTIDE SEQUENCE [LARGE SCALE GENOMIC DNA]</scope>
    <source>
        <strain evidence="2 3">JP610</strain>
    </source>
</reference>
<feature type="region of interest" description="Disordered" evidence="1">
    <location>
        <begin position="323"/>
        <end position="343"/>
    </location>
</feature>
<feature type="region of interest" description="Disordered" evidence="1">
    <location>
        <begin position="360"/>
        <end position="386"/>
    </location>
</feature>
<feature type="compositionally biased region" description="Polar residues" evidence="1">
    <location>
        <begin position="371"/>
        <end position="386"/>
    </location>
</feature>
<gene>
    <name evidence="2" type="ORF">SARC_09625</name>
</gene>